<evidence type="ECO:0000313" key="2">
    <source>
        <dbReference type="Proteomes" id="UP000051012"/>
    </source>
</evidence>
<comment type="caution">
    <text evidence="1">The sequence shown here is derived from an EMBL/GenBank/DDBJ whole genome shotgun (WGS) entry which is preliminary data.</text>
</comment>
<evidence type="ECO:0000313" key="1">
    <source>
        <dbReference type="EMBL" id="KPJ72063.1"/>
    </source>
</evidence>
<name>A0A0S7YCA1_UNCT6</name>
<dbReference type="Proteomes" id="UP000051012">
    <property type="component" value="Unassembled WGS sequence"/>
</dbReference>
<organism evidence="1 2">
    <name type="scientific">candidate division TA06 bacterium DG_78</name>
    <dbReference type="NCBI Taxonomy" id="1703772"/>
    <lineage>
        <taxon>Bacteria</taxon>
        <taxon>Bacteria division TA06</taxon>
    </lineage>
</organism>
<dbReference type="AlphaFoldDB" id="A0A0S7YCA1"/>
<proteinExistence type="predicted"/>
<reference evidence="1 2" key="1">
    <citation type="journal article" date="2015" name="Microbiome">
        <title>Genomic resolution of linkages in carbon, nitrogen, and sulfur cycling among widespread estuary sediment bacteria.</title>
        <authorList>
            <person name="Baker B.J."/>
            <person name="Lazar C.S."/>
            <person name="Teske A.P."/>
            <person name="Dick G.J."/>
        </authorList>
    </citation>
    <scope>NUCLEOTIDE SEQUENCE [LARGE SCALE GENOMIC DNA]</scope>
    <source>
        <strain evidence="1">DG_78</strain>
    </source>
</reference>
<sequence length="233" mass="26137">MKKLVIPIIFLIFLMCTEDISRLDFDFEHATTVLKLQSAILGEKEQVYINIMVTFILTQPPGEGIVIERSIGDSTSFAAIDTVLGVNQYMSYTDEDTLLEPSSTVYYRLGFLENSTVDYFTTEKVDVPGSQLFYEPSEDTLGDTLRIVFAQVSGFSDCDIALYEFTSAEPESLLNLVDPLFDTTLTYPNDTCVVYLPDSDYPDSMVYTIRISSSQSLPLITDTSVGFRAFLKE</sequence>
<gene>
    <name evidence="1" type="ORF">AMJ52_07585</name>
</gene>
<protein>
    <submittedName>
        <fullName evidence="1">Uncharacterized protein</fullName>
    </submittedName>
</protein>
<dbReference type="EMBL" id="LJNI01000101">
    <property type="protein sequence ID" value="KPJ72063.1"/>
    <property type="molecule type" value="Genomic_DNA"/>
</dbReference>
<accession>A0A0S7YCA1</accession>